<dbReference type="PANTHER" id="PTHR37419:SF1">
    <property type="entry name" value="SERINE_THREONINE-PROTEIN KINASE TOXIN HIPA"/>
    <property type="match status" value="1"/>
</dbReference>
<feature type="domain" description="HipA N-terminal subdomain 1" evidence="5">
    <location>
        <begin position="6"/>
        <end position="106"/>
    </location>
</feature>
<reference evidence="6 7" key="1">
    <citation type="submission" date="2020-04" db="EMBL/GenBank/DDBJ databases">
        <title>Azohydromonas sp. isolated from soil.</title>
        <authorList>
            <person name="Dahal R.H."/>
        </authorList>
    </citation>
    <scope>NUCLEOTIDE SEQUENCE [LARGE SCALE GENOMIC DNA]</scope>
    <source>
        <strain evidence="6 7">G-1-1-14</strain>
    </source>
</reference>
<dbReference type="InterPro" id="IPR052028">
    <property type="entry name" value="HipA_Ser/Thr_kinase"/>
</dbReference>
<evidence type="ECO:0000256" key="3">
    <source>
        <dbReference type="ARBA" id="ARBA00022777"/>
    </source>
</evidence>
<gene>
    <name evidence="6" type="ORF">HHL10_00300</name>
</gene>
<evidence type="ECO:0000259" key="4">
    <source>
        <dbReference type="Pfam" id="PF07804"/>
    </source>
</evidence>
<evidence type="ECO:0000256" key="2">
    <source>
        <dbReference type="ARBA" id="ARBA00022679"/>
    </source>
</evidence>
<dbReference type="Proteomes" id="UP000574067">
    <property type="component" value="Unassembled WGS sequence"/>
</dbReference>
<dbReference type="RefSeq" id="WP_169158353.1">
    <property type="nucleotide sequence ID" value="NZ_JABBFW010000001.1"/>
</dbReference>
<dbReference type="Pfam" id="PF07804">
    <property type="entry name" value="HipA_C"/>
    <property type="match status" value="1"/>
</dbReference>
<dbReference type="GO" id="GO:0005829">
    <property type="term" value="C:cytosol"/>
    <property type="evidence" value="ECO:0007669"/>
    <property type="project" value="TreeGrafter"/>
</dbReference>
<dbReference type="InterPro" id="IPR017508">
    <property type="entry name" value="HipA_N1"/>
</dbReference>
<evidence type="ECO:0000313" key="7">
    <source>
        <dbReference type="Proteomes" id="UP000574067"/>
    </source>
</evidence>
<keyword evidence="7" id="KW-1185">Reference proteome</keyword>
<comment type="similarity">
    <text evidence="1">Belongs to the HipA Ser/Thr kinase family.</text>
</comment>
<keyword evidence="3" id="KW-0418">Kinase</keyword>
<dbReference type="Gene3D" id="1.10.1070.20">
    <property type="match status" value="1"/>
</dbReference>
<keyword evidence="2" id="KW-0808">Transferase</keyword>
<evidence type="ECO:0000256" key="1">
    <source>
        <dbReference type="ARBA" id="ARBA00010164"/>
    </source>
</evidence>
<evidence type="ECO:0000259" key="5">
    <source>
        <dbReference type="Pfam" id="PF13657"/>
    </source>
</evidence>
<name>A0A848F304_9BURK</name>
<accession>A0A848F304</accession>
<sequence>MPTNVLHVFLNDVQVGILSRNTDDSCEFKLLDSYKTLYPRPVLGQRFLDDLDRVWRVRSRVPDWFSNLLPEGALRALVARQAEVRPEREFFLLCHLGQDLPGAVRLFPEQAELQLADEGATDESTMTEGDTDWHFSLAGVQLKFSAQQGGRGLTIPVTGQGGDWIIKLPDSRYAGVPENEFATMQWAHESGIEVPETKLLSIDDISGLPPQALALRERQVYAIRRFDRQDDGRRVHMEDFAQILGLYPEAKYKQFNYETIANVVKVLTGEDGLRDFIRRLVFVIASGNGDAHHKNWSLIYPDGVSTRLSPAYDLVSTIQYMEGDQLALNLGGSKRWQDVSMATFTRMARKLKLPENLIEPWVEEAVEAILSTWSCSKVEYGYPSAAVERIERHIAQVPLFKRP</sequence>
<dbReference type="NCBIfam" id="TIGR03071">
    <property type="entry name" value="couple_hipA"/>
    <property type="match status" value="1"/>
</dbReference>
<dbReference type="GO" id="GO:0004674">
    <property type="term" value="F:protein serine/threonine kinase activity"/>
    <property type="evidence" value="ECO:0007669"/>
    <property type="project" value="TreeGrafter"/>
</dbReference>
<dbReference type="EMBL" id="JABBFW010000001">
    <property type="protein sequence ID" value="NML13418.1"/>
    <property type="molecule type" value="Genomic_DNA"/>
</dbReference>
<organism evidence="6 7">
    <name type="scientific">Azohydromonas caseinilytica</name>
    <dbReference type="NCBI Taxonomy" id="2728836"/>
    <lineage>
        <taxon>Bacteria</taxon>
        <taxon>Pseudomonadati</taxon>
        <taxon>Pseudomonadota</taxon>
        <taxon>Betaproteobacteria</taxon>
        <taxon>Burkholderiales</taxon>
        <taxon>Sphaerotilaceae</taxon>
        <taxon>Azohydromonas</taxon>
    </lineage>
</organism>
<feature type="domain" description="HipA-like C-terminal" evidence="4">
    <location>
        <begin position="135"/>
        <end position="373"/>
    </location>
</feature>
<evidence type="ECO:0000313" key="6">
    <source>
        <dbReference type="EMBL" id="NML13418.1"/>
    </source>
</evidence>
<dbReference type="PANTHER" id="PTHR37419">
    <property type="entry name" value="SERINE/THREONINE-PROTEIN KINASE TOXIN HIPA"/>
    <property type="match status" value="1"/>
</dbReference>
<comment type="caution">
    <text evidence="6">The sequence shown here is derived from an EMBL/GenBank/DDBJ whole genome shotgun (WGS) entry which is preliminary data.</text>
</comment>
<dbReference type="AlphaFoldDB" id="A0A848F304"/>
<dbReference type="InterPro" id="IPR012893">
    <property type="entry name" value="HipA-like_C"/>
</dbReference>
<dbReference type="Pfam" id="PF13657">
    <property type="entry name" value="Couple_hipA"/>
    <property type="match status" value="1"/>
</dbReference>
<proteinExistence type="inferred from homology"/>
<protein>
    <submittedName>
        <fullName evidence="6">Type II toxin-antitoxin system HipA family toxin</fullName>
    </submittedName>
</protein>